<feature type="compositionally biased region" description="Polar residues" evidence="1">
    <location>
        <begin position="82"/>
        <end position="93"/>
    </location>
</feature>
<accession>A0A8H4UP26</accession>
<dbReference type="EMBL" id="JABEYC010000212">
    <property type="protein sequence ID" value="KAF4980717.1"/>
    <property type="molecule type" value="Genomic_DNA"/>
</dbReference>
<evidence type="ECO:0000313" key="2">
    <source>
        <dbReference type="EMBL" id="KAF4980717.1"/>
    </source>
</evidence>
<organism evidence="2 3">
    <name type="scientific">Fusarium zealandicum</name>
    <dbReference type="NCBI Taxonomy" id="1053134"/>
    <lineage>
        <taxon>Eukaryota</taxon>
        <taxon>Fungi</taxon>
        <taxon>Dikarya</taxon>
        <taxon>Ascomycota</taxon>
        <taxon>Pezizomycotina</taxon>
        <taxon>Sordariomycetes</taxon>
        <taxon>Hypocreomycetidae</taxon>
        <taxon>Hypocreales</taxon>
        <taxon>Nectriaceae</taxon>
        <taxon>Fusarium</taxon>
        <taxon>Fusarium staphyleae species complex</taxon>
    </lineage>
</organism>
<comment type="caution">
    <text evidence="2">The sequence shown here is derived from an EMBL/GenBank/DDBJ whole genome shotgun (WGS) entry which is preliminary data.</text>
</comment>
<reference evidence="2" key="1">
    <citation type="journal article" date="2020" name="BMC Genomics">
        <title>Correction to: Identification and distribution of gene clusters required for synthesis of sphingolipid metabolism inhibitors in diverse species of the filamentous fungus Fusarium.</title>
        <authorList>
            <person name="Kim H.S."/>
            <person name="Lohmar J.M."/>
            <person name="Busman M."/>
            <person name="Brown D.W."/>
            <person name="Naumann T.A."/>
            <person name="Divon H.H."/>
            <person name="Lysoe E."/>
            <person name="Uhlig S."/>
            <person name="Proctor R.H."/>
        </authorList>
    </citation>
    <scope>NUCLEOTIDE SEQUENCE</scope>
    <source>
        <strain evidence="2">NRRL 22465</strain>
    </source>
</reference>
<evidence type="ECO:0000256" key="1">
    <source>
        <dbReference type="SAM" id="MobiDB-lite"/>
    </source>
</evidence>
<proteinExistence type="predicted"/>
<feature type="region of interest" description="Disordered" evidence="1">
    <location>
        <begin position="153"/>
        <end position="188"/>
    </location>
</feature>
<feature type="compositionally biased region" description="Low complexity" evidence="1">
    <location>
        <begin position="158"/>
        <end position="172"/>
    </location>
</feature>
<evidence type="ECO:0000313" key="3">
    <source>
        <dbReference type="Proteomes" id="UP000635477"/>
    </source>
</evidence>
<protein>
    <submittedName>
        <fullName evidence="2">Uncharacterized protein</fullName>
    </submittedName>
</protein>
<feature type="region of interest" description="Disordered" evidence="1">
    <location>
        <begin position="77"/>
        <end position="96"/>
    </location>
</feature>
<feature type="region of interest" description="Disordered" evidence="1">
    <location>
        <begin position="1"/>
        <end position="22"/>
    </location>
</feature>
<keyword evidence="3" id="KW-1185">Reference proteome</keyword>
<gene>
    <name evidence="2" type="ORF">FZEAL_3332</name>
</gene>
<feature type="compositionally biased region" description="Polar residues" evidence="1">
    <location>
        <begin position="1"/>
        <end position="10"/>
    </location>
</feature>
<dbReference type="Proteomes" id="UP000635477">
    <property type="component" value="Unassembled WGS sequence"/>
</dbReference>
<name>A0A8H4UP26_9HYPO</name>
<dbReference type="AlphaFoldDB" id="A0A8H4UP26"/>
<reference evidence="2" key="2">
    <citation type="submission" date="2020-05" db="EMBL/GenBank/DDBJ databases">
        <authorList>
            <person name="Kim H.-S."/>
            <person name="Proctor R.H."/>
            <person name="Brown D.W."/>
        </authorList>
    </citation>
    <scope>NUCLEOTIDE SEQUENCE</scope>
    <source>
        <strain evidence="2">NRRL 22465</strain>
    </source>
</reference>
<sequence>MNVTLTSRKSVITRDARPRSELQPLQDHQEILNHLETCYTTLSQTLLVLPPNDQLAAKMNDLHKHLCLEISRLMHADPPTNDPTESSPITQSLKGEHDASGIFTSSVPITPRSSSPVREVSFKVADVRNNFSTNCKGSSTARMEREITALDFPGSTFSTQRSSPPSMPSRQTGKAFTSDPEECLGTPRKRSMKRSCLWDNEEAEISPSRKRPMLKFTKTNTKSNESSRTLSRQVWKVLAKPRFRL</sequence>